<gene>
    <name evidence="4" type="ORF">FB382_002428</name>
</gene>
<keyword evidence="2" id="KW-1133">Transmembrane helix</keyword>
<protein>
    <recommendedName>
        <fullName evidence="6">LVIVD repeat-containing protein</fullName>
    </recommendedName>
</protein>
<reference evidence="4 5" key="1">
    <citation type="submission" date="2020-07" db="EMBL/GenBank/DDBJ databases">
        <title>Sequencing the genomes of 1000 actinobacteria strains.</title>
        <authorList>
            <person name="Klenk H.-P."/>
        </authorList>
    </citation>
    <scope>NUCLEOTIDE SEQUENCE [LARGE SCALE GENOMIC DNA]</scope>
    <source>
        <strain evidence="4 5">DSM 21349</strain>
    </source>
</reference>
<feature type="chain" id="PRO_5031517677" description="LVIVD repeat-containing protein" evidence="3">
    <location>
        <begin position="27"/>
        <end position="500"/>
    </location>
</feature>
<keyword evidence="5" id="KW-1185">Reference proteome</keyword>
<keyword evidence="3" id="KW-0732">Signal</keyword>
<name>A0A7W3J0P2_9ACTN</name>
<keyword evidence="2" id="KW-0812">Transmembrane</keyword>
<evidence type="ECO:0000256" key="3">
    <source>
        <dbReference type="SAM" id="SignalP"/>
    </source>
</evidence>
<evidence type="ECO:0008006" key="6">
    <source>
        <dbReference type="Google" id="ProtNLM"/>
    </source>
</evidence>
<evidence type="ECO:0000256" key="1">
    <source>
        <dbReference type="SAM" id="MobiDB-lite"/>
    </source>
</evidence>
<dbReference type="Proteomes" id="UP000580910">
    <property type="component" value="Unassembled WGS sequence"/>
</dbReference>
<feature type="signal peptide" evidence="3">
    <location>
        <begin position="1"/>
        <end position="26"/>
    </location>
</feature>
<feature type="compositionally biased region" description="Polar residues" evidence="1">
    <location>
        <begin position="34"/>
        <end position="44"/>
    </location>
</feature>
<dbReference type="AlphaFoldDB" id="A0A7W3J0P2"/>
<accession>A0A7W3J0P2</accession>
<dbReference type="RefSeq" id="WP_182539474.1">
    <property type="nucleotide sequence ID" value="NZ_JACGXA010000001.1"/>
</dbReference>
<keyword evidence="2" id="KW-0472">Membrane</keyword>
<proteinExistence type="predicted"/>
<dbReference type="SUPFAM" id="SSF50978">
    <property type="entry name" value="WD40 repeat-like"/>
    <property type="match status" value="1"/>
</dbReference>
<evidence type="ECO:0000256" key="2">
    <source>
        <dbReference type="SAM" id="Phobius"/>
    </source>
</evidence>
<sequence length="500" mass="52772">MRLLASLAATLTLGAAAVGVAAPASAHGDHTGPHGNQTVLVPGTGSTLLSSPNVTHLSANPSQVGISGCFMRTAPVLVTSGADSVRVWDVTDAAHPALVGVLPNALFENEAMNCGERRTADGIARFALIGVDSVQSSPGDIQHSNVGGGEMIVVDVTDPTNPVIRSRAPGTTSTHTVACVTSANCRYVYSAGEGNHFSIFDLRDLDHPQEVDAKPGEEGVQPFWSPTAGHKWNFDAAGYGTHTGWNGASIWSTDNPAKPHLVTTTGRAGKGKDPAYPGWNNFIEHNSFRPNARAFKPGSAPSFAHGNVLLTTEEDYEQTDCTQAGSFQTWWVKRLDGTPSAIVPLDKVELSDLGDFPLPQGAFCSSHWFDFHPSGIVAVGFYGGGTQFVDARDPRHLKSYGYAVWGSSEVWDNMWVPVYDAQGHQTGAKSNVAYAIDLVRGLDVYAVDLPGDGIGARPAASVVPDSTLVDRAQDGVVPIGLVGAAMALTIGVRRRQRTRA</sequence>
<evidence type="ECO:0000313" key="5">
    <source>
        <dbReference type="Proteomes" id="UP000580910"/>
    </source>
</evidence>
<feature type="transmembrane region" description="Helical" evidence="2">
    <location>
        <begin position="475"/>
        <end position="492"/>
    </location>
</feature>
<comment type="caution">
    <text evidence="4">The sequence shown here is derived from an EMBL/GenBank/DDBJ whole genome shotgun (WGS) entry which is preliminary data.</text>
</comment>
<dbReference type="InterPro" id="IPR036322">
    <property type="entry name" value="WD40_repeat_dom_sf"/>
</dbReference>
<organism evidence="4 5">
    <name type="scientific">Nocardioides ginsengisegetis</name>
    <dbReference type="NCBI Taxonomy" id="661491"/>
    <lineage>
        <taxon>Bacteria</taxon>
        <taxon>Bacillati</taxon>
        <taxon>Actinomycetota</taxon>
        <taxon>Actinomycetes</taxon>
        <taxon>Propionibacteriales</taxon>
        <taxon>Nocardioidaceae</taxon>
        <taxon>Nocardioides</taxon>
    </lineage>
</organism>
<dbReference type="EMBL" id="JACGXA010000001">
    <property type="protein sequence ID" value="MBA8804137.1"/>
    <property type="molecule type" value="Genomic_DNA"/>
</dbReference>
<evidence type="ECO:0000313" key="4">
    <source>
        <dbReference type="EMBL" id="MBA8804137.1"/>
    </source>
</evidence>
<feature type="region of interest" description="Disordered" evidence="1">
    <location>
        <begin position="24"/>
        <end position="44"/>
    </location>
</feature>